<sequence length="133" mass="15805">MKLTQFKDVFEDYSLSINEKITLHFSFEKGHHIENVQDTNPLDDIELKQVKNTITEFLQRNEHRQQLVQEIVDYAYHIPSESELKQLLLQIEEIKGISSSLIIEKLSERSPAFLKERLQELLQTIQEEEEHQE</sequence>
<keyword evidence="2" id="KW-1185">Reference proteome</keyword>
<name>A0A1N7K1W1_9BACI</name>
<dbReference type="RefSeq" id="WP_076559858.1">
    <property type="nucleotide sequence ID" value="NZ_FTOC01000008.1"/>
</dbReference>
<dbReference type="AlphaFoldDB" id="A0A1N7K1W1"/>
<organism evidence="1 2">
    <name type="scientific">Salimicrobium flavidum</name>
    <dbReference type="NCBI Taxonomy" id="570947"/>
    <lineage>
        <taxon>Bacteria</taxon>
        <taxon>Bacillati</taxon>
        <taxon>Bacillota</taxon>
        <taxon>Bacilli</taxon>
        <taxon>Bacillales</taxon>
        <taxon>Bacillaceae</taxon>
        <taxon>Salimicrobium</taxon>
    </lineage>
</organism>
<proteinExistence type="predicted"/>
<protein>
    <submittedName>
        <fullName evidence="1">Uncharacterized protein</fullName>
    </submittedName>
</protein>
<evidence type="ECO:0000313" key="2">
    <source>
        <dbReference type="Proteomes" id="UP000187608"/>
    </source>
</evidence>
<evidence type="ECO:0000313" key="1">
    <source>
        <dbReference type="EMBL" id="SIS55551.1"/>
    </source>
</evidence>
<dbReference type="Proteomes" id="UP000187608">
    <property type="component" value="Unassembled WGS sequence"/>
</dbReference>
<dbReference type="OrthoDB" id="10008338at2"/>
<dbReference type="EMBL" id="FTOC01000008">
    <property type="protein sequence ID" value="SIS55551.1"/>
    <property type="molecule type" value="Genomic_DNA"/>
</dbReference>
<dbReference type="STRING" id="570947.SAMN05421687_108140"/>
<reference evidence="2" key="1">
    <citation type="submission" date="2017-01" db="EMBL/GenBank/DDBJ databases">
        <authorList>
            <person name="Varghese N."/>
            <person name="Submissions S."/>
        </authorList>
    </citation>
    <scope>NUCLEOTIDE SEQUENCE [LARGE SCALE GENOMIC DNA]</scope>
    <source>
        <strain evidence="2">DSM 23127</strain>
    </source>
</reference>
<gene>
    <name evidence="1" type="ORF">SAMN05421687_108140</name>
</gene>
<accession>A0A1N7K1W1</accession>